<dbReference type="SUPFAM" id="SSF46785">
    <property type="entry name" value="Winged helix' DNA-binding domain"/>
    <property type="match status" value="1"/>
</dbReference>
<dbReference type="SMART" id="SM00182">
    <property type="entry name" value="CULLIN"/>
    <property type="match status" value="1"/>
</dbReference>
<dbReference type="InterPro" id="IPR016158">
    <property type="entry name" value="Cullin_homology"/>
</dbReference>
<feature type="compositionally biased region" description="Low complexity" evidence="6">
    <location>
        <begin position="419"/>
        <end position="434"/>
    </location>
</feature>
<comment type="similarity">
    <text evidence="1 4 5">Belongs to the cullin family.</text>
</comment>
<sequence>MSVPARRTARGGAKLKAPRRPGLDLSGDEMLKRLNLAISQIQNHNISTLSYEEHYRYAYNLVLYDQGDSLYSAVRKQIASHLERQCSEDVGPTFPAGASVASLPEHIRALSKAGRDSSKGKASARASSSTTTTTASIDGPSAGSASITLSTAGGAGTKGDKTDAAALAQAGERFLRAVRDVWDDHEACIRKLKDVLKYVDRVYVAKAQVPEIYDLGLELFRDTVLFATTHEIRLHLYHTLLTQIQLEREGSVINRSALKSNIDMLSALAMDQRYLGSSKPRTVYQAEFEPVLLAVSTEFYRAEATRLLDSRDAGAYLKYVDRRLKEETERVGLYLNNATEAPLRDILKKELLTQHLQTIVDMSGSGLVAMLDQGRDNDLMRMYALFKRVPEGLPTLNKGIRSYIASRGKAINEQVSNKASPPASTAATSGSTNTDAPSIDGEGQVEPSAAGKASKSRAAAPANDANAASTPQAALALKWVEDVLAFKTRFDQAALALKWVEDVLAFKTRFDQVLRDCFLDGKTADAGCETAINEAFESFINSNARAPEFISLFIDENLKKGLKGKTEEEVDVVLNRTILVFRFLHEKDVFERYYKSHLAKRMLQGRSVSDDAERGRSVSDDAERGMMAKLKIECGHGYVQKLQGMLNDMKVSEDTMSAFNESVHRTGRDMPFELSINVLTSTYWPISAAAQPCTMAATMVEAREIFTRFYQSRHSGRILTWHPNLGNADVRVQFKSRKHELNVSTYALVVLLLFQDVAEDHAISYQEIAGSTGIPDSELQRTLQSLACAKYKILMKEPKSREISISDKFVFNIGFSCNLARIKINQVAARVESAAERKETTEKVEEERKNQVEACIVRVMKDRKTMPHNELVTEVIRQLSSRFQPSPALLKRRIESLIDREYLERAENAMNVYNYLA</sequence>
<evidence type="ECO:0000256" key="5">
    <source>
        <dbReference type="RuleBase" id="RU003829"/>
    </source>
</evidence>
<feature type="region of interest" description="Disordered" evidence="6">
    <location>
        <begin position="111"/>
        <end position="141"/>
    </location>
</feature>
<dbReference type="InterPro" id="IPR016157">
    <property type="entry name" value="Cullin_CS"/>
</dbReference>
<organism evidence="8 9">
    <name type="scientific">Ceraceosorus bombacis</name>
    <dbReference type="NCBI Taxonomy" id="401625"/>
    <lineage>
        <taxon>Eukaryota</taxon>
        <taxon>Fungi</taxon>
        <taxon>Dikarya</taxon>
        <taxon>Basidiomycota</taxon>
        <taxon>Ustilaginomycotina</taxon>
        <taxon>Exobasidiomycetes</taxon>
        <taxon>Ceraceosorales</taxon>
        <taxon>Ceraceosoraceae</taxon>
        <taxon>Ceraceosorus</taxon>
    </lineage>
</organism>
<evidence type="ECO:0000313" key="8">
    <source>
        <dbReference type="EMBL" id="CEH18538.1"/>
    </source>
</evidence>
<feature type="region of interest" description="Disordered" evidence="6">
    <location>
        <begin position="414"/>
        <end position="465"/>
    </location>
</feature>
<dbReference type="EMBL" id="CCYA01000275">
    <property type="protein sequence ID" value="CEH18538.1"/>
    <property type="molecule type" value="Genomic_DNA"/>
</dbReference>
<dbReference type="InterPro" id="IPR001373">
    <property type="entry name" value="Cullin_N"/>
</dbReference>
<dbReference type="Gene3D" id="3.30.230.130">
    <property type="entry name" value="Cullin, Chain C, Domain 2"/>
    <property type="match status" value="1"/>
</dbReference>
<evidence type="ECO:0000256" key="6">
    <source>
        <dbReference type="SAM" id="MobiDB-lite"/>
    </source>
</evidence>
<dbReference type="GO" id="GO:0006511">
    <property type="term" value="P:ubiquitin-dependent protein catabolic process"/>
    <property type="evidence" value="ECO:0007669"/>
    <property type="project" value="InterPro"/>
</dbReference>
<dbReference type="Proteomes" id="UP000054845">
    <property type="component" value="Unassembled WGS sequence"/>
</dbReference>
<dbReference type="Pfam" id="PF00888">
    <property type="entry name" value="Cullin"/>
    <property type="match status" value="1"/>
</dbReference>
<dbReference type="AlphaFoldDB" id="A0A0N7LB67"/>
<dbReference type="PROSITE" id="PS50069">
    <property type="entry name" value="CULLIN_2"/>
    <property type="match status" value="1"/>
</dbReference>
<dbReference type="Gene3D" id="1.20.1310.10">
    <property type="entry name" value="Cullin Repeats"/>
    <property type="match status" value="4"/>
</dbReference>
<feature type="region of interest" description="Disordered" evidence="6">
    <location>
        <begin position="1"/>
        <end position="21"/>
    </location>
</feature>
<evidence type="ECO:0000256" key="2">
    <source>
        <dbReference type="ARBA" id="ARBA00022499"/>
    </source>
</evidence>
<dbReference type="FunFam" id="1.20.1310.10:FF:000002">
    <property type="entry name" value="cullin-3 isoform X1"/>
    <property type="match status" value="1"/>
</dbReference>
<dbReference type="InterPro" id="IPR036388">
    <property type="entry name" value="WH-like_DNA-bd_sf"/>
</dbReference>
<dbReference type="InterPro" id="IPR036390">
    <property type="entry name" value="WH_DNA-bd_sf"/>
</dbReference>
<evidence type="ECO:0000256" key="3">
    <source>
        <dbReference type="ARBA" id="ARBA00022843"/>
    </source>
</evidence>
<dbReference type="OrthoDB" id="27073at2759"/>
<name>A0A0N7LB67_9BASI</name>
<dbReference type="Pfam" id="PF10557">
    <property type="entry name" value="Cullin_Nedd8"/>
    <property type="match status" value="1"/>
</dbReference>
<feature type="compositionally biased region" description="Low complexity" evidence="6">
    <location>
        <begin position="123"/>
        <end position="136"/>
    </location>
</feature>
<feature type="domain" description="Cullin family profile" evidence="7">
    <location>
        <begin position="545"/>
        <end position="787"/>
    </location>
</feature>
<dbReference type="SUPFAM" id="SSF75632">
    <property type="entry name" value="Cullin homology domain"/>
    <property type="match status" value="1"/>
</dbReference>
<dbReference type="Gene3D" id="1.10.10.10">
    <property type="entry name" value="Winged helix-like DNA-binding domain superfamily/Winged helix DNA-binding domain"/>
    <property type="match status" value="1"/>
</dbReference>
<feature type="compositionally biased region" description="Low complexity" evidence="6">
    <location>
        <begin position="447"/>
        <end position="465"/>
    </location>
</feature>
<dbReference type="FunFam" id="1.20.1310.10:FF:000001">
    <property type="entry name" value="Cullin 3"/>
    <property type="match status" value="1"/>
</dbReference>
<evidence type="ECO:0000256" key="1">
    <source>
        <dbReference type="ARBA" id="ARBA00006019"/>
    </source>
</evidence>
<dbReference type="InterPro" id="IPR019559">
    <property type="entry name" value="Cullin_neddylation_domain"/>
</dbReference>
<dbReference type="PROSITE" id="PS01256">
    <property type="entry name" value="CULLIN_1"/>
    <property type="match status" value="1"/>
</dbReference>
<dbReference type="GO" id="GO:0031625">
    <property type="term" value="F:ubiquitin protein ligase binding"/>
    <property type="evidence" value="ECO:0007669"/>
    <property type="project" value="InterPro"/>
</dbReference>
<dbReference type="SUPFAM" id="SSF74788">
    <property type="entry name" value="Cullin repeat-like"/>
    <property type="match status" value="1"/>
</dbReference>
<protein>
    <submittedName>
        <fullName evidence="8">Cullins</fullName>
    </submittedName>
</protein>
<keyword evidence="3" id="KW-0832">Ubl conjugation</keyword>
<dbReference type="STRING" id="401625.A0A0N7LB67"/>
<dbReference type="InterPro" id="IPR059120">
    <property type="entry name" value="Cullin-like_AB"/>
</dbReference>
<reference evidence="8 9" key="1">
    <citation type="submission" date="2014-09" db="EMBL/GenBank/DDBJ databases">
        <authorList>
            <person name="Magalhaes I.L.F."/>
            <person name="Oliveira U."/>
            <person name="Santos F.R."/>
            <person name="Vidigal T.H.D.A."/>
            <person name="Brescovit A.D."/>
            <person name="Santos A.J."/>
        </authorList>
    </citation>
    <scope>NUCLEOTIDE SEQUENCE [LARGE SCALE GENOMIC DNA]</scope>
</reference>
<dbReference type="InterPro" id="IPR036317">
    <property type="entry name" value="Cullin_homology_sf"/>
</dbReference>
<dbReference type="InterPro" id="IPR016159">
    <property type="entry name" value="Cullin_repeat-like_dom_sf"/>
</dbReference>
<evidence type="ECO:0000259" key="7">
    <source>
        <dbReference type="PROSITE" id="PS50069"/>
    </source>
</evidence>
<evidence type="ECO:0000313" key="9">
    <source>
        <dbReference type="Proteomes" id="UP000054845"/>
    </source>
</evidence>
<keyword evidence="2" id="KW-1017">Isopeptide bond</keyword>
<accession>A0A0N7LB67</accession>
<dbReference type="FunFam" id="1.10.10.10:FF:000014">
    <property type="entry name" value="Cullin 1"/>
    <property type="match status" value="1"/>
</dbReference>
<evidence type="ECO:0000256" key="4">
    <source>
        <dbReference type="PROSITE-ProRule" id="PRU00330"/>
    </source>
</evidence>
<dbReference type="InterPro" id="IPR045093">
    <property type="entry name" value="Cullin"/>
</dbReference>
<dbReference type="PANTHER" id="PTHR11932">
    <property type="entry name" value="CULLIN"/>
    <property type="match status" value="1"/>
</dbReference>
<dbReference type="Pfam" id="PF26557">
    <property type="entry name" value="Cullin_AB"/>
    <property type="match status" value="1"/>
</dbReference>
<proteinExistence type="inferred from homology"/>
<dbReference type="SMART" id="SM00884">
    <property type="entry name" value="Cullin_Nedd8"/>
    <property type="match status" value="1"/>
</dbReference>
<keyword evidence="9" id="KW-1185">Reference proteome</keyword>
<dbReference type="GO" id="GO:0031461">
    <property type="term" value="C:cullin-RING ubiquitin ligase complex"/>
    <property type="evidence" value="ECO:0007669"/>
    <property type="project" value="InterPro"/>
</dbReference>